<reference evidence="9" key="1">
    <citation type="submission" date="2022-07" db="EMBL/GenBank/DDBJ databases">
        <title>Fungi with potential for degradation of polypropylene.</title>
        <authorList>
            <person name="Gostincar C."/>
        </authorList>
    </citation>
    <scope>NUCLEOTIDE SEQUENCE</scope>
    <source>
        <strain evidence="9">EXF-13308</strain>
    </source>
</reference>
<dbReference type="PRINTS" id="PR00385">
    <property type="entry name" value="P450"/>
</dbReference>
<dbReference type="Gene3D" id="1.10.630.10">
    <property type="entry name" value="Cytochrome P450"/>
    <property type="match status" value="1"/>
</dbReference>
<comment type="cofactor">
    <cofactor evidence="1 6">
        <name>heme</name>
        <dbReference type="ChEBI" id="CHEBI:30413"/>
    </cofactor>
</comment>
<keyword evidence="3 6" id="KW-0349">Heme</keyword>
<dbReference type="InterPro" id="IPR017972">
    <property type="entry name" value="Cyt_P450_CS"/>
</dbReference>
<dbReference type="GO" id="GO:0016705">
    <property type="term" value="F:oxidoreductase activity, acting on paired donors, with incorporation or reduction of molecular oxygen"/>
    <property type="evidence" value="ECO:0007669"/>
    <property type="project" value="InterPro"/>
</dbReference>
<dbReference type="SUPFAM" id="SSF48264">
    <property type="entry name" value="Cytochrome P450"/>
    <property type="match status" value="1"/>
</dbReference>
<feature type="transmembrane region" description="Helical" evidence="8">
    <location>
        <begin position="15"/>
        <end position="37"/>
    </location>
</feature>
<dbReference type="PANTHER" id="PTHR24305">
    <property type="entry name" value="CYTOCHROME P450"/>
    <property type="match status" value="1"/>
</dbReference>
<accession>A0AA38RMU4</accession>
<evidence type="ECO:0000256" key="6">
    <source>
        <dbReference type="PIRSR" id="PIRSR602401-1"/>
    </source>
</evidence>
<dbReference type="InterPro" id="IPR036396">
    <property type="entry name" value="Cyt_P450_sf"/>
</dbReference>
<evidence type="ECO:0000256" key="3">
    <source>
        <dbReference type="ARBA" id="ARBA00022617"/>
    </source>
</evidence>
<protein>
    <submittedName>
        <fullName evidence="9">Cytochrome P450</fullName>
    </submittedName>
</protein>
<evidence type="ECO:0000256" key="1">
    <source>
        <dbReference type="ARBA" id="ARBA00001971"/>
    </source>
</evidence>
<evidence type="ECO:0000256" key="5">
    <source>
        <dbReference type="ARBA" id="ARBA00023004"/>
    </source>
</evidence>
<evidence type="ECO:0000313" key="10">
    <source>
        <dbReference type="Proteomes" id="UP001174694"/>
    </source>
</evidence>
<keyword evidence="4 6" id="KW-0479">Metal-binding</keyword>
<dbReference type="CDD" id="cd11058">
    <property type="entry name" value="CYP60B-like"/>
    <property type="match status" value="1"/>
</dbReference>
<dbReference type="PROSITE" id="PS00086">
    <property type="entry name" value="CYTOCHROME_P450"/>
    <property type="match status" value="1"/>
</dbReference>
<dbReference type="Pfam" id="PF00067">
    <property type="entry name" value="p450"/>
    <property type="match status" value="1"/>
</dbReference>
<evidence type="ECO:0000256" key="4">
    <source>
        <dbReference type="ARBA" id="ARBA00022723"/>
    </source>
</evidence>
<keyword evidence="8" id="KW-0812">Transmembrane</keyword>
<dbReference type="PANTHER" id="PTHR24305:SF210">
    <property type="entry name" value="CYTOCHROME P450 MONOOXYGENASE ASQL-RELATED"/>
    <property type="match status" value="1"/>
</dbReference>
<keyword evidence="5 6" id="KW-0408">Iron</keyword>
<dbReference type="PRINTS" id="PR00463">
    <property type="entry name" value="EP450I"/>
</dbReference>
<proteinExistence type="inferred from homology"/>
<dbReference type="AlphaFoldDB" id="A0AA38RMU4"/>
<organism evidence="9 10">
    <name type="scientific">Pleurostoma richardsiae</name>
    <dbReference type="NCBI Taxonomy" id="41990"/>
    <lineage>
        <taxon>Eukaryota</taxon>
        <taxon>Fungi</taxon>
        <taxon>Dikarya</taxon>
        <taxon>Ascomycota</taxon>
        <taxon>Pezizomycotina</taxon>
        <taxon>Sordariomycetes</taxon>
        <taxon>Sordariomycetidae</taxon>
        <taxon>Calosphaeriales</taxon>
        <taxon>Pleurostomataceae</taxon>
        <taxon>Pleurostoma</taxon>
    </lineage>
</organism>
<dbReference type="InterPro" id="IPR050121">
    <property type="entry name" value="Cytochrome_P450_monoxygenase"/>
</dbReference>
<comment type="similarity">
    <text evidence="2 7">Belongs to the cytochrome P450 family.</text>
</comment>
<name>A0AA38RMU4_9PEZI</name>
<feature type="binding site" description="axial binding residue" evidence="6">
    <location>
        <position position="455"/>
    </location>
    <ligand>
        <name>heme</name>
        <dbReference type="ChEBI" id="CHEBI:30413"/>
    </ligand>
    <ligandPart>
        <name>Fe</name>
        <dbReference type="ChEBI" id="CHEBI:18248"/>
    </ligandPart>
</feature>
<dbReference type="GO" id="GO:0005506">
    <property type="term" value="F:iron ion binding"/>
    <property type="evidence" value="ECO:0007669"/>
    <property type="project" value="InterPro"/>
</dbReference>
<dbReference type="GO" id="GO:0004497">
    <property type="term" value="F:monooxygenase activity"/>
    <property type="evidence" value="ECO:0007669"/>
    <property type="project" value="UniProtKB-KW"/>
</dbReference>
<evidence type="ECO:0000256" key="8">
    <source>
        <dbReference type="SAM" id="Phobius"/>
    </source>
</evidence>
<evidence type="ECO:0000256" key="2">
    <source>
        <dbReference type="ARBA" id="ARBA00010617"/>
    </source>
</evidence>
<dbReference type="InterPro" id="IPR002401">
    <property type="entry name" value="Cyt_P450_E_grp-I"/>
</dbReference>
<keyword evidence="8" id="KW-0472">Membrane</keyword>
<keyword evidence="8" id="KW-1133">Transmembrane helix</keyword>
<dbReference type="Proteomes" id="UP001174694">
    <property type="component" value="Unassembled WGS sequence"/>
</dbReference>
<keyword evidence="7" id="KW-0560">Oxidoreductase</keyword>
<sequence>MDAKDNLPWPGGLSLSAQLAILGLGLVVAYNLTYYIYNIFLHPLRRFPGSPQHAASSLPVVWANICGVQPMWVRALHARYGPVVRIAPDELSFTSPDSWRQIYGAAPGSRGGSITDKVEELYGTGLFPDTTTPINAELSDVEHARIRRTFAPAFTDKALREQEPLFDEHVGRLVEKIKTRVTAEEGLAKLDAVHWYKLCTFDIMSELAFGRPLGLLQTGEYDAWLTSIFSTLKAISILSLLRYYPALKALWKMFLPRFVAQKRLILLRYAVEKVDARMADQGVTKPDIWRLVMDAGEKDNISRDEMVANCEVMLFGGSDTTATALSGTTYFLVKHPDKMVKLVEEIRGAFKSESEMTLQNVTKLQYLDACINEAMRLHPPGPQNFPRRIRPGGANICGYHIPPKMFVTAQLWPASTSDTYFRRPLEFIPERWFSSEFSSDDRRVAQFFSYGPRNCIGKSMAYLELRKVLCRILWNFDLELCPESADWIDQKVYFTWEHTELMVNFKPVVR</sequence>
<comment type="caution">
    <text evidence="9">The sequence shown here is derived from an EMBL/GenBank/DDBJ whole genome shotgun (WGS) entry which is preliminary data.</text>
</comment>
<evidence type="ECO:0000256" key="7">
    <source>
        <dbReference type="RuleBase" id="RU000461"/>
    </source>
</evidence>
<evidence type="ECO:0000313" key="9">
    <source>
        <dbReference type="EMBL" id="KAJ9151191.1"/>
    </source>
</evidence>
<dbReference type="EMBL" id="JANBVO010000006">
    <property type="protein sequence ID" value="KAJ9151191.1"/>
    <property type="molecule type" value="Genomic_DNA"/>
</dbReference>
<keyword evidence="10" id="KW-1185">Reference proteome</keyword>
<keyword evidence="7" id="KW-0503">Monooxygenase</keyword>
<dbReference type="GO" id="GO:0020037">
    <property type="term" value="F:heme binding"/>
    <property type="evidence" value="ECO:0007669"/>
    <property type="project" value="InterPro"/>
</dbReference>
<dbReference type="InterPro" id="IPR001128">
    <property type="entry name" value="Cyt_P450"/>
</dbReference>
<gene>
    <name evidence="9" type="ORF">NKR23_g3174</name>
</gene>